<reference evidence="3" key="2">
    <citation type="submission" date="2014-09" db="EMBL/GenBank/DDBJ databases">
        <authorList>
            <consortium name="NBRP consortium"/>
            <person name="Sawabe T."/>
            <person name="Meirelles P."/>
            <person name="Nakanishi M."/>
            <person name="Sayaka M."/>
            <person name="Hattori M."/>
            <person name="Ohkuma M."/>
        </authorList>
    </citation>
    <scope>NUCLEOTIDE SEQUENCE [LARGE SCALE GENOMIC DNA]</scope>
    <source>
        <strain evidence="3">JCM 19239</strain>
    </source>
</reference>
<feature type="transmembrane region" description="Helical" evidence="1">
    <location>
        <begin position="78"/>
        <end position="98"/>
    </location>
</feature>
<evidence type="ECO:0000313" key="3">
    <source>
        <dbReference type="Proteomes" id="UP000029223"/>
    </source>
</evidence>
<dbReference type="PANTHER" id="PTHR35007">
    <property type="entry name" value="INTEGRAL MEMBRANE PROTEIN-RELATED"/>
    <property type="match status" value="1"/>
</dbReference>
<keyword evidence="1" id="KW-0812">Transmembrane</keyword>
<evidence type="ECO:0000313" key="2">
    <source>
        <dbReference type="EMBL" id="GAL29180.1"/>
    </source>
</evidence>
<dbReference type="EMBL" id="BBMS01000058">
    <property type="protein sequence ID" value="GAL29180.1"/>
    <property type="molecule type" value="Genomic_DNA"/>
</dbReference>
<dbReference type="PANTHER" id="PTHR35007:SF2">
    <property type="entry name" value="PILUS ASSEMBLE PROTEIN"/>
    <property type="match status" value="1"/>
</dbReference>
<keyword evidence="3" id="KW-1185">Reference proteome</keyword>
<dbReference type="Proteomes" id="UP000029223">
    <property type="component" value="Unassembled WGS sequence"/>
</dbReference>
<gene>
    <name evidence="2" type="ORF">JCM19239_2771</name>
</gene>
<organism evidence="2 3">
    <name type="scientific">Vibrio variabilis</name>
    <dbReference type="NCBI Taxonomy" id="990271"/>
    <lineage>
        <taxon>Bacteria</taxon>
        <taxon>Pseudomonadati</taxon>
        <taxon>Pseudomonadota</taxon>
        <taxon>Gammaproteobacteria</taxon>
        <taxon>Vibrionales</taxon>
        <taxon>Vibrionaceae</taxon>
        <taxon>Vibrio</taxon>
    </lineage>
</organism>
<name>A0ABQ0JLH2_9VIBR</name>
<accession>A0ABQ0JLH2</accession>
<keyword evidence="1" id="KW-0472">Membrane</keyword>
<evidence type="ECO:0000256" key="1">
    <source>
        <dbReference type="SAM" id="Phobius"/>
    </source>
</evidence>
<sequence length="182" mass="20875">MILPMSIAFIIIAVAFLTYELVVASKRKHKLEGYIMKNQPVVPLKTNRIIIGFAKEQRKELEQKLLDAGYYNKNLARYYMPFKLLCAALIGAMVFFLIDTDMVSKLVAVFASVVLAMILPDFVLEARKRYMVRKISRNLPYLLDMMSVCVQTGMTIEASFAYLHKELAAFDKDLCYQVKKNV</sequence>
<comment type="caution">
    <text evidence="2">The sequence shown here is derived from an EMBL/GenBank/DDBJ whole genome shotgun (WGS) entry which is preliminary data.</text>
</comment>
<reference evidence="3" key="1">
    <citation type="submission" date="2014-09" db="EMBL/GenBank/DDBJ databases">
        <title>Vibrio variabilis JCM 19239. (C206) whole genome shotgun sequence.</title>
        <authorList>
            <person name="Sawabe T."/>
            <person name="Meirelles P."/>
            <person name="Nakanishi M."/>
            <person name="Sayaka M."/>
            <person name="Hattori M."/>
            <person name="Ohkuma M."/>
        </authorList>
    </citation>
    <scope>NUCLEOTIDE SEQUENCE [LARGE SCALE GENOMIC DNA]</scope>
    <source>
        <strain evidence="3">JCM 19239</strain>
    </source>
</reference>
<keyword evidence="1" id="KW-1133">Transmembrane helix</keyword>
<feature type="transmembrane region" description="Helical" evidence="1">
    <location>
        <begin position="6"/>
        <end position="24"/>
    </location>
</feature>
<proteinExistence type="predicted"/>
<protein>
    <submittedName>
        <fullName evidence="2">Type II/IV secretion system protein TadC</fullName>
    </submittedName>
</protein>
<feature type="transmembrane region" description="Helical" evidence="1">
    <location>
        <begin position="104"/>
        <end position="124"/>
    </location>
</feature>